<proteinExistence type="predicted"/>
<dbReference type="Pfam" id="PF01047">
    <property type="entry name" value="MarR"/>
    <property type="match status" value="1"/>
</dbReference>
<name>A0ABD5XVA6_9EURY</name>
<sequence length="390" mass="39898">MIHRRILDVAASDPEASLAAIADEVSGASTDLVERVLDEYGDPGREADAGDQGDESGDETDAGSTEKDNGLTSDDADSTQGDNDLTSNDTGSMQGDTDSTHGGTESTQGDTDSVQGNAELVADGADSTPDNTGSTPDGTDPMGDDAGSVPGAADPTPGGSELVSSDAKPIPDDTGPTADDADPTPDEIPAASSLSEKQHRTLRALYERPDASQGDLAEDLDVTRATVCRRLNAIPGFEWSDRHAFAEAVFGDDADSPSDGGGDTTVGDAGLSSPGVESSGDGADGSGADRDDRSESEGTVEGERPSGLDDVRSTIATLDERVAVLETRVADDSDAAPGGSAERTASETRAGEPVGSLPPELTHKVIHACMESDRVTEDEELDVLRAFMQG</sequence>
<evidence type="ECO:0000256" key="1">
    <source>
        <dbReference type="SAM" id="MobiDB-lite"/>
    </source>
</evidence>
<evidence type="ECO:0000313" key="3">
    <source>
        <dbReference type="EMBL" id="MFC7138556.1"/>
    </source>
</evidence>
<feature type="compositionally biased region" description="Polar residues" evidence="1">
    <location>
        <begin position="78"/>
        <end position="116"/>
    </location>
</feature>
<feature type="region of interest" description="Disordered" evidence="1">
    <location>
        <begin position="34"/>
        <end position="221"/>
    </location>
</feature>
<dbReference type="Gene3D" id="1.10.10.10">
    <property type="entry name" value="Winged helix-like DNA-binding domain superfamily/Winged helix DNA-binding domain"/>
    <property type="match status" value="1"/>
</dbReference>
<keyword evidence="4" id="KW-1185">Reference proteome</keyword>
<dbReference type="EMBL" id="JBHTAS010000001">
    <property type="protein sequence ID" value="MFC7138556.1"/>
    <property type="molecule type" value="Genomic_DNA"/>
</dbReference>
<feature type="compositionally biased region" description="Acidic residues" evidence="1">
    <location>
        <begin position="49"/>
        <end position="61"/>
    </location>
</feature>
<gene>
    <name evidence="3" type="ORF">ACFQMA_01745</name>
</gene>
<dbReference type="AlphaFoldDB" id="A0ABD5XVA6"/>
<dbReference type="InterPro" id="IPR036390">
    <property type="entry name" value="WH_DNA-bd_sf"/>
</dbReference>
<dbReference type="RefSeq" id="WP_274324174.1">
    <property type="nucleotide sequence ID" value="NZ_CP118158.1"/>
</dbReference>
<evidence type="ECO:0000313" key="4">
    <source>
        <dbReference type="Proteomes" id="UP001596432"/>
    </source>
</evidence>
<feature type="region of interest" description="Disordered" evidence="1">
    <location>
        <begin position="327"/>
        <end position="359"/>
    </location>
</feature>
<comment type="caution">
    <text evidence="3">The sequence shown here is derived from an EMBL/GenBank/DDBJ whole genome shotgun (WGS) entry which is preliminary data.</text>
</comment>
<accession>A0ABD5XVA6</accession>
<dbReference type="InterPro" id="IPR000835">
    <property type="entry name" value="HTH_MarR-typ"/>
</dbReference>
<dbReference type="SUPFAM" id="SSF46785">
    <property type="entry name" value="Winged helix' DNA-binding domain"/>
    <property type="match status" value="1"/>
</dbReference>
<dbReference type="Proteomes" id="UP001596432">
    <property type="component" value="Unassembled WGS sequence"/>
</dbReference>
<dbReference type="InterPro" id="IPR036388">
    <property type="entry name" value="WH-like_DNA-bd_sf"/>
</dbReference>
<feature type="region of interest" description="Disordered" evidence="1">
    <location>
        <begin position="250"/>
        <end position="314"/>
    </location>
</feature>
<protein>
    <recommendedName>
        <fullName evidence="2">HTH marR-type domain-containing protein</fullName>
    </recommendedName>
</protein>
<feature type="compositionally biased region" description="Basic and acidic residues" evidence="1">
    <location>
        <begin position="34"/>
        <end position="48"/>
    </location>
</feature>
<feature type="domain" description="HTH marR-type" evidence="2">
    <location>
        <begin position="194"/>
        <end position="231"/>
    </location>
</feature>
<dbReference type="GeneID" id="78818796"/>
<feature type="compositionally biased region" description="Polar residues" evidence="1">
    <location>
        <begin position="128"/>
        <end position="137"/>
    </location>
</feature>
<evidence type="ECO:0000259" key="2">
    <source>
        <dbReference type="Pfam" id="PF01047"/>
    </source>
</evidence>
<reference evidence="3 4" key="1">
    <citation type="journal article" date="2019" name="Int. J. Syst. Evol. Microbiol.">
        <title>The Global Catalogue of Microorganisms (GCM) 10K type strain sequencing project: providing services to taxonomists for standard genome sequencing and annotation.</title>
        <authorList>
            <consortium name="The Broad Institute Genomics Platform"/>
            <consortium name="The Broad Institute Genome Sequencing Center for Infectious Disease"/>
            <person name="Wu L."/>
            <person name="Ma J."/>
        </authorList>
    </citation>
    <scope>NUCLEOTIDE SEQUENCE [LARGE SCALE GENOMIC DNA]</scope>
    <source>
        <strain evidence="3 4">XZYJT29</strain>
    </source>
</reference>
<feature type="compositionally biased region" description="Basic and acidic residues" evidence="1">
    <location>
        <begin position="287"/>
        <end position="314"/>
    </location>
</feature>
<organism evidence="3 4">
    <name type="scientific">Halosimplex aquaticum</name>
    <dbReference type="NCBI Taxonomy" id="3026162"/>
    <lineage>
        <taxon>Archaea</taxon>
        <taxon>Methanobacteriati</taxon>
        <taxon>Methanobacteriota</taxon>
        <taxon>Stenosarchaea group</taxon>
        <taxon>Halobacteria</taxon>
        <taxon>Halobacteriales</taxon>
        <taxon>Haloarculaceae</taxon>
        <taxon>Halosimplex</taxon>
    </lineage>
</organism>